<keyword evidence="1" id="KW-0732">Signal</keyword>
<evidence type="ECO:0000313" key="3">
    <source>
        <dbReference type="EMBL" id="KAK0479585.1"/>
    </source>
</evidence>
<dbReference type="Gene3D" id="3.40.33.10">
    <property type="entry name" value="CAP"/>
    <property type="match status" value="1"/>
</dbReference>
<dbReference type="AlphaFoldDB" id="A0AA39P941"/>
<evidence type="ECO:0000313" key="4">
    <source>
        <dbReference type="Proteomes" id="UP001175227"/>
    </source>
</evidence>
<protein>
    <submittedName>
        <fullName evidence="3">CAP domain-containing protein</fullName>
    </submittedName>
</protein>
<gene>
    <name evidence="3" type="ORF">IW261DRAFT_1564225</name>
</gene>
<dbReference type="InterPro" id="IPR002413">
    <property type="entry name" value="V5_allergen-like"/>
</dbReference>
<reference evidence="3" key="1">
    <citation type="submission" date="2023-06" db="EMBL/GenBank/DDBJ databases">
        <authorList>
            <consortium name="Lawrence Berkeley National Laboratory"/>
            <person name="Ahrendt S."/>
            <person name="Sahu N."/>
            <person name="Indic B."/>
            <person name="Wong-Bajracharya J."/>
            <person name="Merenyi Z."/>
            <person name="Ke H.-M."/>
            <person name="Monk M."/>
            <person name="Kocsube S."/>
            <person name="Drula E."/>
            <person name="Lipzen A."/>
            <person name="Balint B."/>
            <person name="Henrissat B."/>
            <person name="Andreopoulos B."/>
            <person name="Martin F.M."/>
            <person name="Harder C.B."/>
            <person name="Rigling D."/>
            <person name="Ford K.L."/>
            <person name="Foster G.D."/>
            <person name="Pangilinan J."/>
            <person name="Papanicolaou A."/>
            <person name="Barry K."/>
            <person name="LaButti K."/>
            <person name="Viragh M."/>
            <person name="Koriabine M."/>
            <person name="Yan M."/>
            <person name="Riley R."/>
            <person name="Champramary S."/>
            <person name="Plett K.L."/>
            <person name="Tsai I.J."/>
            <person name="Slot J."/>
            <person name="Sipos G."/>
            <person name="Plett J."/>
            <person name="Nagy L.G."/>
            <person name="Grigoriev I.V."/>
        </authorList>
    </citation>
    <scope>NUCLEOTIDE SEQUENCE</scope>
    <source>
        <strain evidence="3">ICMP 16352</strain>
    </source>
</reference>
<proteinExistence type="predicted"/>
<dbReference type="Pfam" id="PF00188">
    <property type="entry name" value="CAP"/>
    <property type="match status" value="1"/>
</dbReference>
<feature type="signal peptide" evidence="1">
    <location>
        <begin position="1"/>
        <end position="19"/>
    </location>
</feature>
<dbReference type="PRINTS" id="PR00838">
    <property type="entry name" value="V5ALLERGEN"/>
</dbReference>
<dbReference type="PANTHER" id="PTHR10334">
    <property type="entry name" value="CYSTEINE-RICH SECRETORY PROTEIN-RELATED"/>
    <property type="match status" value="1"/>
</dbReference>
<dbReference type="GO" id="GO:0005576">
    <property type="term" value="C:extracellular region"/>
    <property type="evidence" value="ECO:0007669"/>
    <property type="project" value="InterPro"/>
</dbReference>
<dbReference type="InterPro" id="IPR001283">
    <property type="entry name" value="CRISP-related"/>
</dbReference>
<sequence>MSFARLSAFLLACAVTALAIPTDGTIVARDVLLALTAYTLTPAGQMTPPSARLSSIPPIHTEAHMARPRLHGTIPSLRMRYNIPSPACFNIAVDHTGRTLLQGYASASASVSAWGDEGKQYSCSNPGFSSATGHFTQLVWKSTTKVGCGRVNCNGSNGTPGWYLTCEYSPAGNYRREQ</sequence>
<dbReference type="InterPro" id="IPR035940">
    <property type="entry name" value="CAP_sf"/>
</dbReference>
<evidence type="ECO:0000259" key="2">
    <source>
        <dbReference type="SMART" id="SM00198"/>
    </source>
</evidence>
<dbReference type="PRINTS" id="PR00837">
    <property type="entry name" value="V5TPXLIKE"/>
</dbReference>
<dbReference type="InterPro" id="IPR018244">
    <property type="entry name" value="Allrgn_V5/Tpx1_CS"/>
</dbReference>
<organism evidence="3 4">
    <name type="scientific">Armillaria novae-zelandiae</name>
    <dbReference type="NCBI Taxonomy" id="153914"/>
    <lineage>
        <taxon>Eukaryota</taxon>
        <taxon>Fungi</taxon>
        <taxon>Dikarya</taxon>
        <taxon>Basidiomycota</taxon>
        <taxon>Agaricomycotina</taxon>
        <taxon>Agaricomycetes</taxon>
        <taxon>Agaricomycetidae</taxon>
        <taxon>Agaricales</taxon>
        <taxon>Marasmiineae</taxon>
        <taxon>Physalacriaceae</taxon>
        <taxon>Armillaria</taxon>
    </lineage>
</organism>
<dbReference type="SUPFAM" id="SSF55797">
    <property type="entry name" value="PR-1-like"/>
    <property type="match status" value="1"/>
</dbReference>
<dbReference type="Proteomes" id="UP001175227">
    <property type="component" value="Unassembled WGS sequence"/>
</dbReference>
<dbReference type="InterPro" id="IPR014044">
    <property type="entry name" value="CAP_dom"/>
</dbReference>
<evidence type="ECO:0000256" key="1">
    <source>
        <dbReference type="SAM" id="SignalP"/>
    </source>
</evidence>
<keyword evidence="4" id="KW-1185">Reference proteome</keyword>
<comment type="caution">
    <text evidence="3">The sequence shown here is derived from an EMBL/GenBank/DDBJ whole genome shotgun (WGS) entry which is preliminary data.</text>
</comment>
<feature type="chain" id="PRO_5041299733" evidence="1">
    <location>
        <begin position="20"/>
        <end position="178"/>
    </location>
</feature>
<dbReference type="EMBL" id="JAUEPR010000011">
    <property type="protein sequence ID" value="KAK0479585.1"/>
    <property type="molecule type" value="Genomic_DNA"/>
</dbReference>
<feature type="domain" description="SCP" evidence="2">
    <location>
        <begin position="55"/>
        <end position="176"/>
    </location>
</feature>
<name>A0AA39P941_9AGAR</name>
<dbReference type="SMART" id="SM00198">
    <property type="entry name" value="SCP"/>
    <property type="match status" value="1"/>
</dbReference>
<accession>A0AA39P941</accession>
<dbReference type="PROSITE" id="PS01009">
    <property type="entry name" value="CRISP_1"/>
    <property type="match status" value="1"/>
</dbReference>